<proteinExistence type="predicted"/>
<dbReference type="GO" id="GO:0005634">
    <property type="term" value="C:nucleus"/>
    <property type="evidence" value="ECO:0007669"/>
    <property type="project" value="TreeGrafter"/>
</dbReference>
<dbReference type="STRING" id="490622.A0A395P0B5"/>
<feature type="domain" description="Exonuclease" evidence="5">
    <location>
        <begin position="82"/>
        <end position="254"/>
    </location>
</feature>
<dbReference type="OrthoDB" id="16516at2759"/>
<dbReference type="Proteomes" id="UP000266272">
    <property type="component" value="Unassembled WGS sequence"/>
</dbReference>
<dbReference type="InterPro" id="IPR012337">
    <property type="entry name" value="RNaseH-like_sf"/>
</dbReference>
<dbReference type="GO" id="GO:0003676">
    <property type="term" value="F:nucleic acid binding"/>
    <property type="evidence" value="ECO:0007669"/>
    <property type="project" value="InterPro"/>
</dbReference>
<dbReference type="PANTHER" id="PTHR12801:SF114">
    <property type="entry name" value="EXONUCLEASE, PUTATIVE (AFU_ORTHOLOGUE AFUA_7G00870)-RELATED"/>
    <property type="match status" value="1"/>
</dbReference>
<dbReference type="GO" id="GO:0004527">
    <property type="term" value="F:exonuclease activity"/>
    <property type="evidence" value="ECO:0007669"/>
    <property type="project" value="UniProtKB-KW"/>
</dbReference>
<evidence type="ECO:0000256" key="3">
    <source>
        <dbReference type="ARBA" id="ARBA00022839"/>
    </source>
</evidence>
<dbReference type="InterPro" id="IPR047021">
    <property type="entry name" value="REXO1/3/4-like"/>
</dbReference>
<feature type="region of interest" description="Disordered" evidence="4">
    <location>
        <begin position="414"/>
        <end position="460"/>
    </location>
</feature>
<keyword evidence="2" id="KW-0378">Hydrolase</keyword>
<feature type="compositionally biased region" description="Basic and acidic residues" evidence="4">
    <location>
        <begin position="414"/>
        <end position="426"/>
    </location>
</feature>
<reference evidence="6 7" key="1">
    <citation type="journal article" date="2018" name="PLoS Pathog.">
        <title>Evolution of structural diversity of trichothecenes, a family of toxins produced by plant pathogenic and entomopathogenic fungi.</title>
        <authorList>
            <person name="Proctor R.H."/>
            <person name="McCormick S.P."/>
            <person name="Kim H.S."/>
            <person name="Cardoza R.E."/>
            <person name="Stanley A.M."/>
            <person name="Lindo L."/>
            <person name="Kelly A."/>
            <person name="Brown D.W."/>
            <person name="Lee T."/>
            <person name="Vaughan M.M."/>
            <person name="Alexander N.J."/>
            <person name="Busman M."/>
            <person name="Gutierrez S."/>
        </authorList>
    </citation>
    <scope>NUCLEOTIDE SEQUENCE [LARGE SCALE GENOMIC DNA]</scope>
    <source>
        <strain evidence="6 7">IBT 40837</strain>
    </source>
</reference>
<evidence type="ECO:0000256" key="1">
    <source>
        <dbReference type="ARBA" id="ARBA00022722"/>
    </source>
</evidence>
<accession>A0A395P0B5</accession>
<dbReference type="PANTHER" id="PTHR12801">
    <property type="entry name" value="RNA EXONUCLEASE REXO1 / RECO3 FAMILY MEMBER-RELATED"/>
    <property type="match status" value="1"/>
</dbReference>
<feature type="compositionally biased region" description="Basic and acidic residues" evidence="4">
    <location>
        <begin position="265"/>
        <end position="287"/>
    </location>
</feature>
<evidence type="ECO:0000256" key="2">
    <source>
        <dbReference type="ARBA" id="ARBA00022801"/>
    </source>
</evidence>
<dbReference type="GO" id="GO:0000027">
    <property type="term" value="P:ribosomal large subunit assembly"/>
    <property type="evidence" value="ECO:0007669"/>
    <property type="project" value="TreeGrafter"/>
</dbReference>
<evidence type="ECO:0000256" key="4">
    <source>
        <dbReference type="SAM" id="MobiDB-lite"/>
    </source>
</evidence>
<protein>
    <recommendedName>
        <fullName evidence="5">Exonuclease domain-containing protein</fullName>
    </recommendedName>
</protein>
<name>A0A395P0B5_TRIAR</name>
<dbReference type="Gene3D" id="3.30.420.10">
    <property type="entry name" value="Ribonuclease H-like superfamily/Ribonuclease H"/>
    <property type="match status" value="1"/>
</dbReference>
<gene>
    <name evidence="6" type="ORF">TARUN_378</name>
</gene>
<organism evidence="6 7">
    <name type="scientific">Trichoderma arundinaceum</name>
    <dbReference type="NCBI Taxonomy" id="490622"/>
    <lineage>
        <taxon>Eukaryota</taxon>
        <taxon>Fungi</taxon>
        <taxon>Dikarya</taxon>
        <taxon>Ascomycota</taxon>
        <taxon>Pezizomycotina</taxon>
        <taxon>Sordariomycetes</taxon>
        <taxon>Hypocreomycetidae</taxon>
        <taxon>Hypocreales</taxon>
        <taxon>Hypocreaceae</taxon>
        <taxon>Trichoderma</taxon>
    </lineage>
</organism>
<keyword evidence="7" id="KW-1185">Reference proteome</keyword>
<dbReference type="GO" id="GO:0006364">
    <property type="term" value="P:rRNA processing"/>
    <property type="evidence" value="ECO:0007669"/>
    <property type="project" value="TreeGrafter"/>
</dbReference>
<evidence type="ECO:0000313" key="7">
    <source>
        <dbReference type="Proteomes" id="UP000266272"/>
    </source>
</evidence>
<dbReference type="SMART" id="SM00479">
    <property type="entry name" value="EXOIII"/>
    <property type="match status" value="1"/>
</dbReference>
<keyword evidence="1" id="KW-0540">Nuclease</keyword>
<keyword evidence="3" id="KW-0269">Exonuclease</keyword>
<dbReference type="AlphaFoldDB" id="A0A395P0B5"/>
<comment type="caution">
    <text evidence="6">The sequence shown here is derived from an EMBL/GenBank/DDBJ whole genome shotgun (WGS) entry which is preliminary data.</text>
</comment>
<evidence type="ECO:0000313" key="6">
    <source>
        <dbReference type="EMBL" id="RFU81788.1"/>
    </source>
</evidence>
<evidence type="ECO:0000259" key="5">
    <source>
        <dbReference type="SMART" id="SM00479"/>
    </source>
</evidence>
<dbReference type="SUPFAM" id="SSF53098">
    <property type="entry name" value="Ribonuclease H-like"/>
    <property type="match status" value="1"/>
</dbReference>
<dbReference type="InterPro" id="IPR036397">
    <property type="entry name" value="RNaseH_sf"/>
</dbReference>
<dbReference type="InterPro" id="IPR013520">
    <property type="entry name" value="Ribonucl_H"/>
</dbReference>
<feature type="region of interest" description="Disordered" evidence="4">
    <location>
        <begin position="378"/>
        <end position="397"/>
    </location>
</feature>
<dbReference type="EMBL" id="PXOA01000026">
    <property type="protein sequence ID" value="RFU81788.1"/>
    <property type="molecule type" value="Genomic_DNA"/>
</dbReference>
<feature type="region of interest" description="Disordered" evidence="4">
    <location>
        <begin position="257"/>
        <end position="299"/>
    </location>
</feature>
<sequence length="460" mass="51709">MPQSLDEVHPTLKYGGNTYSRLTREQQNAVYEELLRRCHTLVVLQQERFILENEPLPLKFQQKAHLKIGDFVATPQEGERRKVVVLDCEWDQAVTRLSEPVAVCAIDFLTGETLVYSLITPSQMIFRSRSHLHGITAEDVEAAAMSRECFYGWKEAREKLFEFVGEETILVGHSVKKKLQMLRMFHRTIVDSQVLAKAAAGSGYGKKSENKWQLLNVCEELLGVTIRQNSTSSALENALASREIVLRCVQQPKDLDGYGRQTGIDSRKPNPTREDNKKAMDNGDFKSRSTTTHAHSGPITCEGNHLVTYSDGYEAGYRAAYQKGFESGFQVGYERSKRKADPQMNQDWAGNTDQNEYLFEDQHDNQEAGQYTGGEEIPFRETKGAGQDDNGGCDQAAGTGNLLAQLMENMRVKEMVQGVNKDRSQKETAANEGSESKAPGILPESQASKSRWSNYHGWKH</sequence>